<dbReference type="OrthoDB" id="10617043at2759"/>
<evidence type="ECO:0000313" key="2">
    <source>
        <dbReference type="Proteomes" id="UP001152795"/>
    </source>
</evidence>
<name>A0A7D9JKW6_PARCT</name>
<comment type="caution">
    <text evidence="1">The sequence shown here is derived from an EMBL/GenBank/DDBJ whole genome shotgun (WGS) entry which is preliminary data.</text>
</comment>
<dbReference type="EMBL" id="CACRXK020017480">
    <property type="protein sequence ID" value="CAB4031259.1"/>
    <property type="molecule type" value="Genomic_DNA"/>
</dbReference>
<dbReference type="Proteomes" id="UP001152795">
    <property type="component" value="Unassembled WGS sequence"/>
</dbReference>
<protein>
    <submittedName>
        <fullName evidence="1">Uncharacterized protein</fullName>
    </submittedName>
</protein>
<organism evidence="1 2">
    <name type="scientific">Paramuricea clavata</name>
    <name type="common">Red gorgonian</name>
    <name type="synonym">Violescent sea-whip</name>
    <dbReference type="NCBI Taxonomy" id="317549"/>
    <lineage>
        <taxon>Eukaryota</taxon>
        <taxon>Metazoa</taxon>
        <taxon>Cnidaria</taxon>
        <taxon>Anthozoa</taxon>
        <taxon>Octocorallia</taxon>
        <taxon>Malacalcyonacea</taxon>
        <taxon>Plexauridae</taxon>
        <taxon>Paramuricea</taxon>
    </lineage>
</organism>
<proteinExistence type="predicted"/>
<evidence type="ECO:0000313" key="1">
    <source>
        <dbReference type="EMBL" id="CAB4031259.1"/>
    </source>
</evidence>
<dbReference type="AlphaFoldDB" id="A0A7D9JKW6"/>
<gene>
    <name evidence="1" type="ORF">PACLA_8A000474</name>
</gene>
<reference evidence="1" key="1">
    <citation type="submission" date="2020-04" db="EMBL/GenBank/DDBJ databases">
        <authorList>
            <person name="Alioto T."/>
            <person name="Alioto T."/>
            <person name="Gomez Garrido J."/>
        </authorList>
    </citation>
    <scope>NUCLEOTIDE SEQUENCE</scope>
    <source>
        <strain evidence="1">A484AB</strain>
    </source>
</reference>
<keyword evidence="2" id="KW-1185">Reference proteome</keyword>
<accession>A0A7D9JKW6</accession>
<sequence>MEAKLFILLLVIFAFSWANGQKLCDYPNCICYYKGDPCPSGLSDCSATDYCNLDTNKPCCYNKPREFCDFPDCVCYYHSDPCPSQTSDCSATKYCNLPTNKPCCRNWYVFFVISDASEN</sequence>